<dbReference type="InterPro" id="IPR022409">
    <property type="entry name" value="PKD/Chitinase_dom"/>
</dbReference>
<evidence type="ECO:0000259" key="2">
    <source>
        <dbReference type="PROSITE" id="PS50093"/>
    </source>
</evidence>
<feature type="compositionally biased region" description="Polar residues" evidence="1">
    <location>
        <begin position="536"/>
        <end position="555"/>
    </location>
</feature>
<evidence type="ECO:0000313" key="3">
    <source>
        <dbReference type="EMBL" id="POG55137.1"/>
    </source>
</evidence>
<dbReference type="Pfam" id="PF07581">
    <property type="entry name" value="Glug"/>
    <property type="match status" value="1"/>
</dbReference>
<dbReference type="InterPro" id="IPR026453">
    <property type="entry name" value="PGF_pre_PGF"/>
</dbReference>
<evidence type="ECO:0000313" key="4">
    <source>
        <dbReference type="Proteomes" id="UP000053621"/>
    </source>
</evidence>
<dbReference type="EMBL" id="LOPW02000016">
    <property type="protein sequence ID" value="POG55137.1"/>
    <property type="molecule type" value="Genomic_DNA"/>
</dbReference>
<dbReference type="InterPro" id="IPR035986">
    <property type="entry name" value="PKD_dom_sf"/>
</dbReference>
<dbReference type="Gene3D" id="2.60.40.3440">
    <property type="match status" value="1"/>
</dbReference>
<sequence length="1036" mass="106786">MGARVSRWLLVVITLLVVSLGVGVTAFSGVAAADIPDTSQCSAVSWTNQTISGQTYYEVDTLDKLQCIDDKGLGNNYVLTRDINASETSTWDSNNGFDPIGDRNNEFTGTFDGDDHTISGLTINRGGTYSVGLFSEVASGGTITNIGLEGGSVTGARRTGQLAGYNDGTVENSHVTGEVTGTYRVGGLVGRNDGTVRRSYAIGEPTRGSDWFGGLVGFNQGTVNRSFAARAVDGGGGSTSAGGLVGVSTGTIADSYATGTVTASWYAGGVLGSFQADPGGTVQRSYATGALSIDDETQGIGGLVGGSAVEPTTVEQAYWDVGTTNEDSVSTGDGWEPITFTDVSGFGATADTDPAPEMQGASAEANMSGLDFTGTWETVESEDTDAAADGYPVLRSLDRGDQLRAQGIAKPVVESVTRNSPTNRVTTSENVTFTVTFSEPVSGVDASDFTLTRTDSTPTENADSDVSVAGSDVRYVVSVTNISTDGTLRLDLVDDDSITDSDGNRLVEGGESGSADGSYTTGETYVIDTGAPVAMPTSNPNPADQDSPVSFDGSASTDTVDITSYLWDFGDGSPTATGPTPNHTYADPGTYTVTLNVSDVGGNTDTGTLNVTVQKVGGGGGATWGSSNDAPSANNDSYSVSAETRLDVTTESGLLANDSDPDDAVDSLSVSVVNNPMNGVLDLASDGSFTYTPTDGFTGRDSFTYEVSDEDGETDEATVTLTVQRTGDSERTILENASAIRQRFDVPVNATPTYAERVSLPTNQSGPVSVNFTQNTTVSRIQFGPDAEVRGNITVVEFATSESVPKALPGQSLVAFQLTGSPPAENASATVQLQLPRAAVRTAGATATAIRVAHHANGTWRLLNTTVVNQTNRTVTVEATTTGFSPFSVTLVGTPEATLSSMPTTVAVGEAFALDATGSSTPYGALVRYEWSVAGRQQSGETTTMVLDQPGTYPVELTVTNDAGQTANVTETVVVEAAEASGASTPTDVVTSENVQGAASDNSTETPLSTDVDSPGFGLVGSVVAILLTVIAVRRQ</sequence>
<feature type="region of interest" description="Disordered" evidence="1">
    <location>
        <begin position="534"/>
        <end position="555"/>
    </location>
</feature>
<dbReference type="Pfam" id="PF17963">
    <property type="entry name" value="Big_9"/>
    <property type="match status" value="1"/>
</dbReference>
<dbReference type="PROSITE" id="PS50093">
    <property type="entry name" value="PKD"/>
    <property type="match status" value="2"/>
</dbReference>
<dbReference type="OrthoDB" id="308501at2157"/>
<dbReference type="SUPFAM" id="SSF49299">
    <property type="entry name" value="PKD domain"/>
    <property type="match status" value="2"/>
</dbReference>
<feature type="domain" description="PKD" evidence="2">
    <location>
        <begin position="532"/>
        <end position="620"/>
    </location>
</feature>
<reference evidence="3" key="1">
    <citation type="submission" date="2017-08" db="EMBL/GenBank/DDBJ databases">
        <title>Haloferax marisrubri sp. nov., isolated from the Discovery deep brine-seawater interface in the Red Sea.</title>
        <authorList>
            <person name="Zhang G."/>
            <person name="Stingl U."/>
        </authorList>
    </citation>
    <scope>NUCLEOTIDE SEQUENCE [LARGE SCALE GENOMIC DNA]</scope>
    <source>
        <strain evidence="3">SB3</strain>
    </source>
</reference>
<dbReference type="SMART" id="SM00089">
    <property type="entry name" value="PKD"/>
    <property type="match status" value="2"/>
</dbReference>
<dbReference type="AlphaFoldDB" id="A0A2P4NPR5"/>
<feature type="region of interest" description="Disordered" evidence="1">
    <location>
        <begin position="979"/>
        <end position="1010"/>
    </location>
</feature>
<dbReference type="InterPro" id="IPR000601">
    <property type="entry name" value="PKD_dom"/>
</dbReference>
<dbReference type="Pfam" id="PF18911">
    <property type="entry name" value="PKD_4"/>
    <property type="match status" value="2"/>
</dbReference>
<accession>A0A2P4NPR5</accession>
<feature type="domain" description="PKD" evidence="2">
    <location>
        <begin position="895"/>
        <end position="982"/>
    </location>
</feature>
<dbReference type="CDD" id="cd00146">
    <property type="entry name" value="PKD"/>
    <property type="match status" value="2"/>
</dbReference>
<dbReference type="Gene3D" id="2.60.40.10">
    <property type="entry name" value="Immunoglobulins"/>
    <property type="match status" value="2"/>
</dbReference>
<evidence type="ECO:0000256" key="1">
    <source>
        <dbReference type="SAM" id="MobiDB-lite"/>
    </source>
</evidence>
<comment type="caution">
    <text evidence="3">The sequence shown here is derived from an EMBL/GenBank/DDBJ whole genome shotgun (WGS) entry which is preliminary data.</text>
</comment>
<dbReference type="Gene3D" id="2.160.20.110">
    <property type="match status" value="1"/>
</dbReference>
<gene>
    <name evidence="3" type="ORF">AUR65_012025</name>
</gene>
<dbReference type="Proteomes" id="UP000053621">
    <property type="component" value="Unassembled WGS sequence"/>
</dbReference>
<dbReference type="InterPro" id="IPR013783">
    <property type="entry name" value="Ig-like_fold"/>
</dbReference>
<feature type="compositionally biased region" description="Polar residues" evidence="1">
    <location>
        <begin position="982"/>
        <end position="1010"/>
    </location>
</feature>
<feature type="region of interest" description="Disordered" evidence="1">
    <location>
        <begin position="494"/>
        <end position="520"/>
    </location>
</feature>
<name>A0A2P4NPR5_9EURY</name>
<protein>
    <recommendedName>
        <fullName evidence="2">PKD domain-containing protein</fullName>
    </recommendedName>
</protein>
<organism evidence="3 4">
    <name type="scientific">Haloferax marisrubri</name>
    <dbReference type="NCBI Taxonomy" id="1544719"/>
    <lineage>
        <taxon>Archaea</taxon>
        <taxon>Methanobacteriati</taxon>
        <taxon>Methanobacteriota</taxon>
        <taxon>Stenosarchaea group</taxon>
        <taxon>Halobacteria</taxon>
        <taxon>Halobacteriales</taxon>
        <taxon>Haloferacaceae</taxon>
        <taxon>Haloferax</taxon>
    </lineage>
</organism>
<proteinExistence type="predicted"/>
<dbReference type="InterPro" id="IPR011493">
    <property type="entry name" value="GLUG"/>
</dbReference>
<keyword evidence="4" id="KW-1185">Reference proteome</keyword>
<dbReference type="NCBIfam" id="TIGR04213">
    <property type="entry name" value="PGF_pre_PGF"/>
    <property type="match status" value="1"/>
</dbReference>